<keyword evidence="2" id="KW-1185">Reference proteome</keyword>
<evidence type="ECO:0000313" key="1">
    <source>
        <dbReference type="EMBL" id="KAK2021500.1"/>
    </source>
</evidence>
<name>A0AAD9H328_9PEZI</name>
<dbReference type="EMBL" id="MU843100">
    <property type="protein sequence ID" value="KAK2021500.1"/>
    <property type="molecule type" value="Genomic_DNA"/>
</dbReference>
<proteinExistence type="predicted"/>
<accession>A0AAD9H328</accession>
<comment type="caution">
    <text evidence="1">The sequence shown here is derived from an EMBL/GenBank/DDBJ whole genome shotgun (WGS) entry which is preliminary data.</text>
</comment>
<reference evidence="1" key="1">
    <citation type="submission" date="2021-06" db="EMBL/GenBank/DDBJ databases">
        <title>Comparative genomics, transcriptomics and evolutionary studies reveal genomic signatures of adaptation to plant cell wall in hemibiotrophic fungi.</title>
        <authorList>
            <consortium name="DOE Joint Genome Institute"/>
            <person name="Baroncelli R."/>
            <person name="Diaz J.F."/>
            <person name="Benocci T."/>
            <person name="Peng M."/>
            <person name="Battaglia E."/>
            <person name="Haridas S."/>
            <person name="Andreopoulos W."/>
            <person name="Labutti K."/>
            <person name="Pangilinan J."/>
            <person name="Floch G.L."/>
            <person name="Makela M.R."/>
            <person name="Henrissat B."/>
            <person name="Grigoriev I.V."/>
            <person name="Crouch J.A."/>
            <person name="De Vries R.P."/>
            <person name="Sukno S.A."/>
            <person name="Thon M.R."/>
        </authorList>
    </citation>
    <scope>NUCLEOTIDE SEQUENCE</scope>
    <source>
        <strain evidence="1">MAFF235873</strain>
    </source>
</reference>
<organism evidence="1 2">
    <name type="scientific">Colletotrichum zoysiae</name>
    <dbReference type="NCBI Taxonomy" id="1216348"/>
    <lineage>
        <taxon>Eukaryota</taxon>
        <taxon>Fungi</taxon>
        <taxon>Dikarya</taxon>
        <taxon>Ascomycota</taxon>
        <taxon>Pezizomycotina</taxon>
        <taxon>Sordariomycetes</taxon>
        <taxon>Hypocreomycetidae</taxon>
        <taxon>Glomerellales</taxon>
        <taxon>Glomerellaceae</taxon>
        <taxon>Colletotrichum</taxon>
        <taxon>Colletotrichum graminicola species complex</taxon>
    </lineage>
</organism>
<dbReference type="AlphaFoldDB" id="A0AAD9H328"/>
<gene>
    <name evidence="1" type="ORF">LX32DRAFT_687753</name>
</gene>
<dbReference type="Proteomes" id="UP001232148">
    <property type="component" value="Unassembled WGS sequence"/>
</dbReference>
<sequence>MESMAITGCSVQKNMTWRSELTYLEARQEAWKRARERTTVEDLEALIAHLVILGETVDIIFLHSEAVHGRTRDEWQKAWSSVLDDGLYAWVDPDPKLLINASKVTGVQQGHRLESHDDVPEEIRAQLYA</sequence>
<protein>
    <submittedName>
        <fullName evidence="1">Uncharacterized protein</fullName>
    </submittedName>
</protein>
<evidence type="ECO:0000313" key="2">
    <source>
        <dbReference type="Proteomes" id="UP001232148"/>
    </source>
</evidence>